<keyword evidence="2" id="KW-1185">Reference proteome</keyword>
<dbReference type="Proteomes" id="UP001165079">
    <property type="component" value="Unassembled WGS sequence"/>
</dbReference>
<proteinExistence type="predicted"/>
<evidence type="ECO:0008006" key="3">
    <source>
        <dbReference type="Google" id="ProtNLM"/>
    </source>
</evidence>
<accession>A0A9W6SIE3</accession>
<dbReference type="Pfam" id="PF09981">
    <property type="entry name" value="DUF2218"/>
    <property type="match status" value="1"/>
</dbReference>
<gene>
    <name evidence="1" type="ORF">Afil01_09030</name>
</gene>
<dbReference type="PIRSF" id="PIRSF028291">
    <property type="entry name" value="UCP028291"/>
    <property type="match status" value="1"/>
</dbReference>
<protein>
    <recommendedName>
        <fullName evidence="3">DUF2218 domain-containing protein</fullName>
    </recommendedName>
</protein>
<evidence type="ECO:0000313" key="1">
    <source>
        <dbReference type="EMBL" id="GLZ76096.1"/>
    </source>
</evidence>
<evidence type="ECO:0000313" key="2">
    <source>
        <dbReference type="Proteomes" id="UP001165079"/>
    </source>
</evidence>
<dbReference type="RefSeq" id="WP_285661292.1">
    <property type="nucleotide sequence ID" value="NZ_BSTX01000001.1"/>
</dbReference>
<dbReference type="Gene3D" id="3.30.310.50">
    <property type="entry name" value="Alpha-D-phosphohexomutase, C-terminal domain"/>
    <property type="match status" value="1"/>
</dbReference>
<dbReference type="EMBL" id="BSTX01000001">
    <property type="protein sequence ID" value="GLZ76096.1"/>
    <property type="molecule type" value="Genomic_DNA"/>
</dbReference>
<reference evidence="1" key="1">
    <citation type="submission" date="2023-03" db="EMBL/GenBank/DDBJ databases">
        <title>Actinorhabdospora filicis NBRC 111898.</title>
        <authorList>
            <person name="Ichikawa N."/>
            <person name="Sato H."/>
            <person name="Tonouchi N."/>
        </authorList>
    </citation>
    <scope>NUCLEOTIDE SEQUENCE</scope>
    <source>
        <strain evidence="1">NBRC 111898</strain>
    </source>
</reference>
<sequence>MPSSTAVVATDRAGRYIKQLCTHFAKKADSEFDDTSGRTVFEFGVCDYRAEDGVLHLTVTGETEELLGRTEYVVADHLTRFGSRDGLSVVWART</sequence>
<organism evidence="1 2">
    <name type="scientific">Actinorhabdospora filicis</name>
    <dbReference type="NCBI Taxonomy" id="1785913"/>
    <lineage>
        <taxon>Bacteria</taxon>
        <taxon>Bacillati</taxon>
        <taxon>Actinomycetota</taxon>
        <taxon>Actinomycetes</taxon>
        <taxon>Micromonosporales</taxon>
        <taxon>Micromonosporaceae</taxon>
        <taxon>Actinorhabdospora</taxon>
    </lineage>
</organism>
<dbReference type="InterPro" id="IPR014543">
    <property type="entry name" value="UCP028291"/>
</dbReference>
<comment type="caution">
    <text evidence="1">The sequence shown here is derived from an EMBL/GenBank/DDBJ whole genome shotgun (WGS) entry which is preliminary data.</text>
</comment>
<dbReference type="AlphaFoldDB" id="A0A9W6SIE3"/>
<name>A0A9W6SIE3_9ACTN</name>